<accession>A0A5E4MNB0</accession>
<reference evidence="1 2" key="1">
    <citation type="submission" date="2019-08" db="EMBL/GenBank/DDBJ databases">
        <authorList>
            <person name="Alioto T."/>
            <person name="Alioto T."/>
            <person name="Gomez Garrido J."/>
        </authorList>
    </citation>
    <scope>NUCLEOTIDE SEQUENCE [LARGE SCALE GENOMIC DNA]</scope>
</reference>
<protein>
    <submittedName>
        <fullName evidence="1">Uncharacterized protein</fullName>
    </submittedName>
</protein>
<evidence type="ECO:0000313" key="1">
    <source>
        <dbReference type="EMBL" id="VVC31321.1"/>
    </source>
</evidence>
<proteinExistence type="predicted"/>
<dbReference type="Proteomes" id="UP000325440">
    <property type="component" value="Unassembled WGS sequence"/>
</dbReference>
<keyword evidence="2" id="KW-1185">Reference proteome</keyword>
<sequence>MAGAGGRQQAAAAVAPDVSAASALLSQQQHAPPDYTSVAIEKLLHSIWDTKVNDIMAAINHLGLV</sequence>
<dbReference type="OrthoDB" id="6626415at2759"/>
<organism evidence="1 2">
    <name type="scientific">Cinara cedri</name>
    <dbReference type="NCBI Taxonomy" id="506608"/>
    <lineage>
        <taxon>Eukaryota</taxon>
        <taxon>Metazoa</taxon>
        <taxon>Ecdysozoa</taxon>
        <taxon>Arthropoda</taxon>
        <taxon>Hexapoda</taxon>
        <taxon>Insecta</taxon>
        <taxon>Pterygota</taxon>
        <taxon>Neoptera</taxon>
        <taxon>Paraneoptera</taxon>
        <taxon>Hemiptera</taxon>
        <taxon>Sternorrhyncha</taxon>
        <taxon>Aphidomorpha</taxon>
        <taxon>Aphidoidea</taxon>
        <taxon>Aphididae</taxon>
        <taxon>Lachninae</taxon>
        <taxon>Cinara</taxon>
    </lineage>
</organism>
<dbReference type="AlphaFoldDB" id="A0A5E4MNB0"/>
<dbReference type="EMBL" id="CABPRJ010000949">
    <property type="protein sequence ID" value="VVC31321.1"/>
    <property type="molecule type" value="Genomic_DNA"/>
</dbReference>
<gene>
    <name evidence="1" type="ORF">CINCED_3A003807</name>
</gene>
<evidence type="ECO:0000313" key="2">
    <source>
        <dbReference type="Proteomes" id="UP000325440"/>
    </source>
</evidence>
<name>A0A5E4MNB0_9HEMI</name>